<reference evidence="3 4" key="1">
    <citation type="journal article" date="2012" name="Genome Biol.">
        <title>Sequencing three crocodilian genomes to illuminate the evolution of archosaurs and amniotes.</title>
        <authorList>
            <person name="St John J.A."/>
            <person name="Braun E.L."/>
            <person name="Isberg S.R."/>
            <person name="Miles L.G."/>
            <person name="Chong A.Y."/>
            <person name="Gongora J."/>
            <person name="Dalzell P."/>
            <person name="Moran C."/>
            <person name="Bed'hom B."/>
            <person name="Abzhanov A."/>
            <person name="Burgess S.C."/>
            <person name="Cooksey A.M."/>
            <person name="Castoe T.A."/>
            <person name="Crawford N.G."/>
            <person name="Densmore L.D."/>
            <person name="Drew J.C."/>
            <person name="Edwards S.V."/>
            <person name="Faircloth B.C."/>
            <person name="Fujita M.K."/>
            <person name="Greenwold M.J."/>
            <person name="Hoffmann F.G."/>
            <person name="Howard J.M."/>
            <person name="Iguchi T."/>
            <person name="Janes D.E."/>
            <person name="Khan S.Y."/>
            <person name="Kohno S."/>
            <person name="de Koning A.J."/>
            <person name="Lance S.L."/>
            <person name="McCarthy F.M."/>
            <person name="McCormack J.E."/>
            <person name="Merchant M.E."/>
            <person name="Peterson D.G."/>
            <person name="Pollock D.D."/>
            <person name="Pourmand N."/>
            <person name="Raney B.J."/>
            <person name="Roessler K.A."/>
            <person name="Sanford J.R."/>
            <person name="Sawyer R.H."/>
            <person name="Schmidt C.J."/>
            <person name="Triplett E.W."/>
            <person name="Tuberville T.D."/>
            <person name="Venegas-Anaya M."/>
            <person name="Howard J.T."/>
            <person name="Jarvis E.D."/>
            <person name="Guillette L.J.Jr."/>
            <person name="Glenn T.C."/>
            <person name="Green R.E."/>
            <person name="Ray D.A."/>
        </authorList>
    </citation>
    <scope>NUCLEOTIDE SEQUENCE [LARGE SCALE GENOMIC DNA]</scope>
    <source>
        <strain evidence="3">KSC_2009_1</strain>
    </source>
</reference>
<dbReference type="GO" id="GO:0005882">
    <property type="term" value="C:intermediate filament"/>
    <property type="evidence" value="ECO:0007669"/>
    <property type="project" value="UniProtKB-KW"/>
</dbReference>
<evidence type="ECO:0000256" key="1">
    <source>
        <dbReference type="ARBA" id="ARBA00008702"/>
    </source>
</evidence>
<dbReference type="Proteomes" id="UP000050525">
    <property type="component" value="Unassembled WGS sequence"/>
</dbReference>
<keyword evidence="4" id="KW-1185">Reference proteome</keyword>
<dbReference type="GO" id="GO:0005200">
    <property type="term" value="F:structural constituent of cytoskeleton"/>
    <property type="evidence" value="ECO:0007669"/>
    <property type="project" value="InterPro"/>
</dbReference>
<dbReference type="Pfam" id="PF02422">
    <property type="entry name" value="Keratin"/>
    <property type="match status" value="1"/>
</dbReference>
<comment type="similarity">
    <text evidence="1">Belongs to the avian keratin family.</text>
</comment>
<evidence type="ECO:0000313" key="4">
    <source>
        <dbReference type="Proteomes" id="UP000050525"/>
    </source>
</evidence>
<name>A0A151M7K3_ALLMI</name>
<accession>A0A151M7K3</accession>
<dbReference type="AlphaFoldDB" id="A0A151M7K3"/>
<dbReference type="PANTHER" id="PTHR31203">
    <property type="entry name" value="BETA-KERATIN-RELATED PROTEIN-RELATED"/>
    <property type="match status" value="1"/>
</dbReference>
<evidence type="ECO:0000256" key="2">
    <source>
        <dbReference type="ARBA" id="ARBA00022744"/>
    </source>
</evidence>
<sequence>MTCPRPCADAWNWPCVTSCGDSRAVVYPPPVVVNFPGPILASCPQESIVGTVLPRPSGDIGPFPYGYGGGYGSVSSYGFGGGYRSGSDYGSGSCYGSVSSRSTGIAQLSNHCSSSILLVTEVGLSPLQKDVTVTQLPVPSAL</sequence>
<gene>
    <name evidence="3" type="ORF">Y1Q_0005902</name>
</gene>
<evidence type="ECO:0000313" key="3">
    <source>
        <dbReference type="EMBL" id="KYO20451.1"/>
    </source>
</evidence>
<dbReference type="InterPro" id="IPR003461">
    <property type="entry name" value="Keratin"/>
</dbReference>
<organism evidence="3 4">
    <name type="scientific">Alligator mississippiensis</name>
    <name type="common">American alligator</name>
    <dbReference type="NCBI Taxonomy" id="8496"/>
    <lineage>
        <taxon>Eukaryota</taxon>
        <taxon>Metazoa</taxon>
        <taxon>Chordata</taxon>
        <taxon>Craniata</taxon>
        <taxon>Vertebrata</taxon>
        <taxon>Euteleostomi</taxon>
        <taxon>Archelosauria</taxon>
        <taxon>Archosauria</taxon>
        <taxon>Crocodylia</taxon>
        <taxon>Alligatoridae</taxon>
        <taxon>Alligatorinae</taxon>
        <taxon>Alligator</taxon>
    </lineage>
</organism>
<evidence type="ECO:0008006" key="5">
    <source>
        <dbReference type="Google" id="ProtNLM"/>
    </source>
</evidence>
<protein>
    <recommendedName>
        <fullName evidence="5">Keratin</fullName>
    </recommendedName>
</protein>
<keyword evidence="2" id="KW-0416">Keratin</keyword>
<dbReference type="EMBL" id="AKHW03006405">
    <property type="protein sequence ID" value="KYO20451.1"/>
    <property type="molecule type" value="Genomic_DNA"/>
</dbReference>
<comment type="caution">
    <text evidence="3">The sequence shown here is derived from an EMBL/GenBank/DDBJ whole genome shotgun (WGS) entry which is preliminary data.</text>
</comment>
<dbReference type="PANTHER" id="PTHR31203:SF1">
    <property type="entry name" value="BETA-KERATIN-RELATED PROTEIN-RELATED"/>
    <property type="match status" value="1"/>
</dbReference>
<proteinExistence type="inferred from homology"/>
<dbReference type="STRING" id="8496.A0A151M7K3"/>